<feature type="compositionally biased region" description="Basic and acidic residues" evidence="1">
    <location>
        <begin position="386"/>
        <end position="399"/>
    </location>
</feature>
<dbReference type="Gramene" id="Bo8g001150.1">
    <property type="protein sequence ID" value="Bo8g001150.1"/>
    <property type="gene ID" value="Bo8g001150"/>
</dbReference>
<dbReference type="Pfam" id="PF04827">
    <property type="entry name" value="Plant_tran"/>
    <property type="match status" value="1"/>
</dbReference>
<dbReference type="AlphaFoldDB" id="A0A0D3DIK7"/>
<organism evidence="2 3">
    <name type="scientific">Brassica oleracea var. oleracea</name>
    <dbReference type="NCBI Taxonomy" id="109376"/>
    <lineage>
        <taxon>Eukaryota</taxon>
        <taxon>Viridiplantae</taxon>
        <taxon>Streptophyta</taxon>
        <taxon>Embryophyta</taxon>
        <taxon>Tracheophyta</taxon>
        <taxon>Spermatophyta</taxon>
        <taxon>Magnoliopsida</taxon>
        <taxon>eudicotyledons</taxon>
        <taxon>Gunneridae</taxon>
        <taxon>Pentapetalae</taxon>
        <taxon>rosids</taxon>
        <taxon>malvids</taxon>
        <taxon>Brassicales</taxon>
        <taxon>Brassicaceae</taxon>
        <taxon>Brassiceae</taxon>
        <taxon>Brassica</taxon>
    </lineage>
</organism>
<protein>
    <recommendedName>
        <fullName evidence="4">DDE Tnp4 domain-containing protein</fullName>
    </recommendedName>
</protein>
<evidence type="ECO:0000256" key="1">
    <source>
        <dbReference type="SAM" id="MobiDB-lite"/>
    </source>
</evidence>
<dbReference type="EnsemblPlants" id="Bo8g001150.1">
    <property type="protein sequence ID" value="Bo8g001150.1"/>
    <property type="gene ID" value="Bo8g001150"/>
</dbReference>
<dbReference type="HOGENOM" id="CLU_012390_1_2_1"/>
<sequence>MFRRRFRMNRPLFMHIVERLFNEVEFFQQKTDALRRLSLSPLQKCTATIRVLAYGTAADAVNEYLRLGETIARSCVEHFVESIIYLFGEEYLRRPTPADLQHLLDIGEHRGFPGMIGSIDCMHWEWKNCPTSWKGQYTCGSGKPIIVLEAVASNDLWIWHAFFGPPGNLNDINVLDRSPVFDDIIKGHAPKVTFSVNGREYHMAYYLTDGPKAVLFAQHQEAVRKDVERAFGVLQACFAIVKNSALFWDKGKIGKIIRACIIIHNMIVEDERDGYTQYDVSEFQQGEDIGSSHVDLTFSTDIPTNIGNMMGVRTRIRDKYMHEQLKADLVEHVWRKFGRVTTHWYKPVPDIKPSGPEDVKTMGFTQIKPIASSATRQTSSTVTTSVKEKGKAAKGREPSPPKMQLSNRYDTLKDKDD</sequence>
<proteinExistence type="predicted"/>
<evidence type="ECO:0000313" key="3">
    <source>
        <dbReference type="Proteomes" id="UP000032141"/>
    </source>
</evidence>
<reference evidence="2" key="2">
    <citation type="submission" date="2015-03" db="UniProtKB">
        <authorList>
            <consortium name="EnsemblPlants"/>
        </authorList>
    </citation>
    <scope>IDENTIFICATION</scope>
</reference>
<dbReference type="Proteomes" id="UP000032141">
    <property type="component" value="Chromosome C8"/>
</dbReference>
<dbReference type="InterPro" id="IPR006912">
    <property type="entry name" value="Harbinger_derived_prot"/>
</dbReference>
<feature type="region of interest" description="Disordered" evidence="1">
    <location>
        <begin position="369"/>
        <end position="417"/>
    </location>
</feature>
<reference evidence="2 3" key="1">
    <citation type="journal article" date="2014" name="Genome Biol.">
        <title>Transcriptome and methylome profiling reveals relics of genome dominance in the mesopolyploid Brassica oleracea.</title>
        <authorList>
            <person name="Parkin I.A."/>
            <person name="Koh C."/>
            <person name="Tang H."/>
            <person name="Robinson S.J."/>
            <person name="Kagale S."/>
            <person name="Clarke W.E."/>
            <person name="Town C.D."/>
            <person name="Nixon J."/>
            <person name="Krishnakumar V."/>
            <person name="Bidwell S.L."/>
            <person name="Denoeud F."/>
            <person name="Belcram H."/>
            <person name="Links M.G."/>
            <person name="Just J."/>
            <person name="Clarke C."/>
            <person name="Bender T."/>
            <person name="Huebert T."/>
            <person name="Mason A.S."/>
            <person name="Pires J.C."/>
            <person name="Barker G."/>
            <person name="Moore J."/>
            <person name="Walley P.G."/>
            <person name="Manoli S."/>
            <person name="Batley J."/>
            <person name="Edwards D."/>
            <person name="Nelson M.N."/>
            <person name="Wang X."/>
            <person name="Paterson A.H."/>
            <person name="King G."/>
            <person name="Bancroft I."/>
            <person name="Chalhoub B."/>
            <person name="Sharpe A.G."/>
        </authorList>
    </citation>
    <scope>NUCLEOTIDE SEQUENCE</scope>
    <source>
        <strain evidence="2 3">cv. TO1000</strain>
    </source>
</reference>
<dbReference type="PANTHER" id="PTHR47150">
    <property type="entry name" value="OS12G0169200 PROTEIN"/>
    <property type="match status" value="1"/>
</dbReference>
<evidence type="ECO:0008006" key="4">
    <source>
        <dbReference type="Google" id="ProtNLM"/>
    </source>
</evidence>
<dbReference type="PANTHER" id="PTHR47150:SF5">
    <property type="entry name" value="OS07G0546750 PROTEIN"/>
    <property type="match status" value="1"/>
</dbReference>
<evidence type="ECO:0000313" key="2">
    <source>
        <dbReference type="EnsemblPlants" id="Bo8g001150.1"/>
    </source>
</evidence>
<name>A0A0D3DIK7_BRAOL</name>
<accession>A0A0D3DIK7</accession>
<keyword evidence="3" id="KW-1185">Reference proteome</keyword>
<feature type="compositionally biased region" description="Low complexity" evidence="1">
    <location>
        <begin position="371"/>
        <end position="385"/>
    </location>
</feature>